<proteinExistence type="predicted"/>
<dbReference type="RefSeq" id="WP_066788589.1">
    <property type="nucleotide sequence ID" value="NZ_CP014806.1"/>
</dbReference>
<accession>A0A143HCR9</accession>
<dbReference type="STRING" id="241244.ATY39_08615"/>
<evidence type="ECO:0000313" key="1">
    <source>
        <dbReference type="EMBL" id="AMW99514.1"/>
    </source>
</evidence>
<gene>
    <name evidence="1" type="ORF">ATY39_08615</name>
</gene>
<dbReference type="AlphaFoldDB" id="A0A143HCR9"/>
<name>A0A143HCR9_9BACL</name>
<dbReference type="KEGG" id="rst:ATY39_08615"/>
<sequence length="215" mass="24593">MKKITWEINESFVFPEIYGKPTSLNKVKITPRWEQQEDELSVSLTGIYHIAANVEFDDTQEVLQQLENESTLVDEVDVEGNEGYFEYAIPLNVSLPNDKIDQSTVVLNTKNLQTKVSDNGICVISCQVDCEYKNVEEKEVVETPRVEAQSEVVQNEEVQVAETEKVVQLTTNESPMDLLEKPIVVDQDESILSQILWDLEEHYSVEEIPLNNVRM</sequence>
<evidence type="ECO:0008006" key="3">
    <source>
        <dbReference type="Google" id="ProtNLM"/>
    </source>
</evidence>
<dbReference type="Proteomes" id="UP000076021">
    <property type="component" value="Chromosome"/>
</dbReference>
<reference evidence="1 2" key="1">
    <citation type="journal article" date="2016" name="Genome Announc.">
        <title>Whole-Genome Sequence of Rummeliibacillus stabekisii Strain PP9 Isolated from Antarctic Soil.</title>
        <authorList>
            <person name="da Mota F.F."/>
            <person name="Vollu R.E."/>
            <person name="Jurelevicius D."/>
            <person name="Seldin L."/>
        </authorList>
    </citation>
    <scope>NUCLEOTIDE SEQUENCE [LARGE SCALE GENOMIC DNA]</scope>
    <source>
        <strain evidence="1 2">PP9</strain>
    </source>
</reference>
<keyword evidence="2" id="KW-1185">Reference proteome</keyword>
<dbReference type="EMBL" id="CP014806">
    <property type="protein sequence ID" value="AMW99514.1"/>
    <property type="molecule type" value="Genomic_DNA"/>
</dbReference>
<organism evidence="1 2">
    <name type="scientific">Rummeliibacillus stabekisii</name>
    <dbReference type="NCBI Taxonomy" id="241244"/>
    <lineage>
        <taxon>Bacteria</taxon>
        <taxon>Bacillati</taxon>
        <taxon>Bacillota</taxon>
        <taxon>Bacilli</taxon>
        <taxon>Bacillales</taxon>
        <taxon>Caryophanaceae</taxon>
        <taxon>Rummeliibacillus</taxon>
    </lineage>
</organism>
<dbReference type="OrthoDB" id="2964549at2"/>
<reference evidence="2" key="2">
    <citation type="submission" date="2016-03" db="EMBL/GenBank/DDBJ databases">
        <authorList>
            <person name="Ploux O."/>
        </authorList>
    </citation>
    <scope>NUCLEOTIDE SEQUENCE [LARGE SCALE GENOMIC DNA]</scope>
    <source>
        <strain evidence="2">PP9</strain>
    </source>
</reference>
<evidence type="ECO:0000313" key="2">
    <source>
        <dbReference type="Proteomes" id="UP000076021"/>
    </source>
</evidence>
<protein>
    <recommendedName>
        <fullName evidence="3">Stage VI sporulation protein D</fullName>
    </recommendedName>
</protein>